<dbReference type="Gene3D" id="2.70.98.10">
    <property type="match status" value="1"/>
</dbReference>
<keyword evidence="11" id="KW-1185">Reference proteome</keyword>
<accession>D8RQ86</accession>
<name>D8RQ86_SELML</name>
<dbReference type="GO" id="GO:0005576">
    <property type="term" value="C:extracellular region"/>
    <property type="evidence" value="ECO:0007669"/>
    <property type="project" value="UniProtKB-SubCell"/>
</dbReference>
<dbReference type="InterPro" id="IPR029413">
    <property type="entry name" value="RG-lyase_II"/>
</dbReference>
<dbReference type="EMBL" id="GL377586">
    <property type="protein sequence ID" value="EFJ25615.1"/>
    <property type="molecule type" value="Genomic_DNA"/>
</dbReference>
<dbReference type="InterPro" id="IPR008979">
    <property type="entry name" value="Galactose-bd-like_sf"/>
</dbReference>
<gene>
    <name evidence="10" type="ORF">SELMODRAFT_413794</name>
</gene>
<organism evidence="11">
    <name type="scientific">Selaginella moellendorffii</name>
    <name type="common">Spikemoss</name>
    <dbReference type="NCBI Taxonomy" id="88036"/>
    <lineage>
        <taxon>Eukaryota</taxon>
        <taxon>Viridiplantae</taxon>
        <taxon>Streptophyta</taxon>
        <taxon>Embryophyta</taxon>
        <taxon>Tracheophyta</taxon>
        <taxon>Lycopodiopsida</taxon>
        <taxon>Selaginellales</taxon>
        <taxon>Selaginellaceae</taxon>
        <taxon>Selaginella</taxon>
    </lineage>
</organism>
<dbReference type="Proteomes" id="UP000001514">
    <property type="component" value="Unassembled WGS sequence"/>
</dbReference>
<dbReference type="InterPro" id="IPR014718">
    <property type="entry name" value="GH-type_carb-bd"/>
</dbReference>
<evidence type="ECO:0000259" key="8">
    <source>
        <dbReference type="Pfam" id="PF14683"/>
    </source>
</evidence>
<dbReference type="GO" id="GO:0030246">
    <property type="term" value="F:carbohydrate binding"/>
    <property type="evidence" value="ECO:0007669"/>
    <property type="project" value="InterPro"/>
</dbReference>
<dbReference type="Pfam" id="PF14686">
    <property type="entry name" value="fn3_3"/>
    <property type="match status" value="1"/>
</dbReference>
<dbReference type="CDD" id="cd10316">
    <property type="entry name" value="RGL4_M"/>
    <property type="match status" value="1"/>
</dbReference>
<evidence type="ECO:0000256" key="3">
    <source>
        <dbReference type="ARBA" id="ARBA00010418"/>
    </source>
</evidence>
<feature type="domain" description="Rhamnogalacturonan lyase" evidence="9">
    <location>
        <begin position="285"/>
        <end position="344"/>
    </location>
</feature>
<evidence type="ECO:0000256" key="1">
    <source>
        <dbReference type="ARBA" id="ARBA00001324"/>
    </source>
</evidence>
<evidence type="ECO:0000256" key="2">
    <source>
        <dbReference type="ARBA" id="ARBA00004613"/>
    </source>
</evidence>
<dbReference type="CDD" id="cd10317">
    <property type="entry name" value="RGL4_C"/>
    <property type="match status" value="1"/>
</dbReference>
<dbReference type="SUPFAM" id="SSF74650">
    <property type="entry name" value="Galactose mutarotase-like"/>
    <property type="match status" value="1"/>
</dbReference>
<protein>
    <recommendedName>
        <fullName evidence="4">rhamnogalacturonan endolyase</fullName>
        <ecNumber evidence="4">4.2.2.23</ecNumber>
    </recommendedName>
</protein>
<dbReference type="Pfam" id="PF06045">
    <property type="entry name" value="Rhamnogal_lyase"/>
    <property type="match status" value="1"/>
</dbReference>
<keyword evidence="7" id="KW-0456">Lyase</keyword>
<dbReference type="InterPro" id="IPR029411">
    <property type="entry name" value="RG-lyase_III"/>
</dbReference>
<dbReference type="SUPFAM" id="SSF49785">
    <property type="entry name" value="Galactose-binding domain-like"/>
    <property type="match status" value="1"/>
</dbReference>
<evidence type="ECO:0000256" key="6">
    <source>
        <dbReference type="ARBA" id="ARBA00022729"/>
    </source>
</evidence>
<dbReference type="PANTHER" id="PTHR32018:SF1">
    <property type="entry name" value="RHAMNOGALACTURONAN ENDOLYASE"/>
    <property type="match status" value="1"/>
</dbReference>
<evidence type="ECO:0000256" key="4">
    <source>
        <dbReference type="ARBA" id="ARBA00012437"/>
    </source>
</evidence>
<evidence type="ECO:0000256" key="7">
    <source>
        <dbReference type="ARBA" id="ARBA00023239"/>
    </source>
</evidence>
<dbReference type="Pfam" id="PF14683">
    <property type="entry name" value="CBM-like"/>
    <property type="match status" value="1"/>
</dbReference>
<dbReference type="STRING" id="88036.D8RQ86"/>
<evidence type="ECO:0000256" key="5">
    <source>
        <dbReference type="ARBA" id="ARBA00022525"/>
    </source>
</evidence>
<dbReference type="Gene3D" id="2.60.120.260">
    <property type="entry name" value="Galactose-binding domain-like"/>
    <property type="match status" value="1"/>
</dbReference>
<dbReference type="InterPro" id="IPR010325">
    <property type="entry name" value="Rhamnogal_lyase"/>
</dbReference>
<comment type="catalytic activity">
    <reaction evidence="1">
        <text>Endotype eliminative cleavage of L-alpha-rhamnopyranosyl-(1-&gt;4)-alpha-D-galactopyranosyluronic acid bonds of rhamnogalacturonan I domains in ramified hairy regions of pectin leaving L-rhamnopyranose at the reducing end and 4-deoxy-4,5-unsaturated D-galactopyranosyluronic acid at the non-reducing end.</text>
        <dbReference type="EC" id="4.2.2.23"/>
    </reaction>
</comment>
<evidence type="ECO:0000259" key="9">
    <source>
        <dbReference type="Pfam" id="PF14686"/>
    </source>
</evidence>
<dbReference type="KEGG" id="smo:SELMODRAFT_413794"/>
<dbReference type="GO" id="GO:0005975">
    <property type="term" value="P:carbohydrate metabolic process"/>
    <property type="evidence" value="ECO:0007669"/>
    <property type="project" value="InterPro"/>
</dbReference>
<dbReference type="InterPro" id="IPR011013">
    <property type="entry name" value="Gal_mutarotase_sf_dom"/>
</dbReference>
<evidence type="ECO:0000313" key="11">
    <source>
        <dbReference type="Proteomes" id="UP000001514"/>
    </source>
</evidence>
<sequence length="561" mass="63656">MSSASLPPVVLEDNSSYVVISNGFLELTLTNPGGDVTRISYGGITDLLEWRNKETNRGYWNLVWSLPDGGDKFDVISGTKFTVVSNTEDMVELSFYRPYDSTETMVPLNIDKRFVVLRGRSGFYTYAIFDRPYGWSDFNLNVVRVAWKLGQDNFDFMAISDTKQRVMPYPQDRYPQNSETLAYKEAVDDKYQYSGENRSTKVHGWISFDPLVGFWMITPSYEFKTGGPLKQNLLSHTGPTCLSVFLGSHYGGITLCPKFRDGEAWKKVFGPVFVYLNSSSTDHRSLWEDAKLQGYQFWTQADKFGNFEISNVLPGTYDLYGWVPGVIGDYKKQGDSITISQGGSYDLGSLVYKPPRNGPTLWEIGFPDRSAAGFFVPSPDSKYVSKLFVYQERFRQYGLWTRYSEIYSSQDLVYTVGSSQWPKDWFFIHGVRVKSDGSFEPTTWEIKFWLDLAIKDESYTLRIAIAGSHYGNIKVYVNSLSSSPCFVTGMFGRDNAIARHGIHGLYRLYSVDINGGLLKRGDNSIYLTQANSRSPFVGVLYDHIRFEAPCCEIIEEASSSL</sequence>
<dbReference type="InterPro" id="IPR013784">
    <property type="entry name" value="Carb-bd-like_fold"/>
</dbReference>
<dbReference type="Gramene" id="EFJ25615">
    <property type="protein sequence ID" value="EFJ25615"/>
    <property type="gene ID" value="SELMODRAFT_413794"/>
</dbReference>
<dbReference type="EC" id="4.2.2.23" evidence="4"/>
<proteinExistence type="inferred from homology"/>
<dbReference type="InterPro" id="IPR051850">
    <property type="entry name" value="Polysacch_Lyase_4"/>
</dbReference>
<dbReference type="CDD" id="cd10320">
    <property type="entry name" value="RGL4_N"/>
    <property type="match status" value="1"/>
</dbReference>
<comment type="similarity">
    <text evidence="3">Belongs to the polysaccharide lyase 4 family.</text>
</comment>
<feature type="domain" description="Rhamnogalacturonan lyase" evidence="8">
    <location>
        <begin position="360"/>
        <end position="546"/>
    </location>
</feature>
<dbReference type="GO" id="GO:0102210">
    <property type="term" value="F:rhamnogalacturonan endolyase activity"/>
    <property type="evidence" value="ECO:0007669"/>
    <property type="project" value="UniProtKB-EC"/>
</dbReference>
<dbReference type="SUPFAM" id="SSF49452">
    <property type="entry name" value="Starch-binding domain-like"/>
    <property type="match status" value="1"/>
</dbReference>
<dbReference type="PANTHER" id="PTHR32018">
    <property type="entry name" value="RHAMNOGALACTURONATE LYASE FAMILY PROTEIN"/>
    <property type="match status" value="1"/>
</dbReference>
<keyword evidence="5" id="KW-0964">Secreted</keyword>
<dbReference type="HOGENOM" id="CLU_015099_1_0_1"/>
<evidence type="ECO:0000313" key="10">
    <source>
        <dbReference type="EMBL" id="EFJ25615.1"/>
    </source>
</evidence>
<keyword evidence="6" id="KW-0732">Signal</keyword>
<dbReference type="AlphaFoldDB" id="D8RQ86"/>
<dbReference type="eggNOG" id="ENOG502QQM5">
    <property type="taxonomic scope" value="Eukaryota"/>
</dbReference>
<dbReference type="OMA" id="FITQTRA"/>
<dbReference type="InParanoid" id="D8RQ86"/>
<reference evidence="10 11" key="1">
    <citation type="journal article" date="2011" name="Science">
        <title>The Selaginella genome identifies genetic changes associated with the evolution of vascular plants.</title>
        <authorList>
            <person name="Banks J.A."/>
            <person name="Nishiyama T."/>
            <person name="Hasebe M."/>
            <person name="Bowman J.L."/>
            <person name="Gribskov M."/>
            <person name="dePamphilis C."/>
            <person name="Albert V.A."/>
            <person name="Aono N."/>
            <person name="Aoyama T."/>
            <person name="Ambrose B.A."/>
            <person name="Ashton N.W."/>
            <person name="Axtell M.J."/>
            <person name="Barker E."/>
            <person name="Barker M.S."/>
            <person name="Bennetzen J.L."/>
            <person name="Bonawitz N.D."/>
            <person name="Chapple C."/>
            <person name="Cheng C."/>
            <person name="Correa L.G."/>
            <person name="Dacre M."/>
            <person name="DeBarry J."/>
            <person name="Dreyer I."/>
            <person name="Elias M."/>
            <person name="Engstrom E.M."/>
            <person name="Estelle M."/>
            <person name="Feng L."/>
            <person name="Finet C."/>
            <person name="Floyd S.K."/>
            <person name="Frommer W.B."/>
            <person name="Fujita T."/>
            <person name="Gramzow L."/>
            <person name="Gutensohn M."/>
            <person name="Harholt J."/>
            <person name="Hattori M."/>
            <person name="Heyl A."/>
            <person name="Hirai T."/>
            <person name="Hiwatashi Y."/>
            <person name="Ishikawa M."/>
            <person name="Iwata M."/>
            <person name="Karol K.G."/>
            <person name="Koehler B."/>
            <person name="Kolukisaoglu U."/>
            <person name="Kubo M."/>
            <person name="Kurata T."/>
            <person name="Lalonde S."/>
            <person name="Li K."/>
            <person name="Li Y."/>
            <person name="Litt A."/>
            <person name="Lyons E."/>
            <person name="Manning G."/>
            <person name="Maruyama T."/>
            <person name="Michael T.P."/>
            <person name="Mikami K."/>
            <person name="Miyazaki S."/>
            <person name="Morinaga S."/>
            <person name="Murata T."/>
            <person name="Mueller-Roeber B."/>
            <person name="Nelson D.R."/>
            <person name="Obara M."/>
            <person name="Oguri Y."/>
            <person name="Olmstead R.G."/>
            <person name="Onodera N."/>
            <person name="Petersen B.L."/>
            <person name="Pils B."/>
            <person name="Prigge M."/>
            <person name="Rensing S.A."/>
            <person name="Riano-Pachon D.M."/>
            <person name="Roberts A.W."/>
            <person name="Sato Y."/>
            <person name="Scheller H.V."/>
            <person name="Schulz B."/>
            <person name="Schulz C."/>
            <person name="Shakirov E.V."/>
            <person name="Shibagaki N."/>
            <person name="Shinohara N."/>
            <person name="Shippen D.E."/>
            <person name="Soerensen I."/>
            <person name="Sotooka R."/>
            <person name="Sugimoto N."/>
            <person name="Sugita M."/>
            <person name="Sumikawa N."/>
            <person name="Tanurdzic M."/>
            <person name="Theissen G."/>
            <person name="Ulvskov P."/>
            <person name="Wakazuki S."/>
            <person name="Weng J.K."/>
            <person name="Willats W.W."/>
            <person name="Wipf D."/>
            <person name="Wolf P.G."/>
            <person name="Yang L."/>
            <person name="Zimmer A.D."/>
            <person name="Zhu Q."/>
            <person name="Mitros T."/>
            <person name="Hellsten U."/>
            <person name="Loque D."/>
            <person name="Otillar R."/>
            <person name="Salamov A."/>
            <person name="Schmutz J."/>
            <person name="Shapiro H."/>
            <person name="Lindquist E."/>
            <person name="Lucas S."/>
            <person name="Rokhsar D."/>
            <person name="Grigoriev I.V."/>
        </authorList>
    </citation>
    <scope>NUCLEOTIDE SEQUENCE [LARGE SCALE GENOMIC DNA]</scope>
</reference>
<comment type="subcellular location">
    <subcellularLocation>
        <location evidence="2">Secreted</location>
    </subcellularLocation>
</comment>